<evidence type="ECO:0000256" key="3">
    <source>
        <dbReference type="ARBA" id="ARBA00022989"/>
    </source>
</evidence>
<reference evidence="7" key="1">
    <citation type="journal article" date="2014" name="Int. J. Syst. Evol. Microbiol.">
        <title>Complete genome sequence of Corynebacterium casei LMG S-19264T (=DSM 44701T), isolated from a smear-ripened cheese.</title>
        <authorList>
            <consortium name="US DOE Joint Genome Institute (JGI-PGF)"/>
            <person name="Walter F."/>
            <person name="Albersmeier A."/>
            <person name="Kalinowski J."/>
            <person name="Ruckert C."/>
        </authorList>
    </citation>
    <scope>NUCLEOTIDE SEQUENCE</scope>
    <source>
        <strain evidence="7">JCM 18487</strain>
    </source>
</reference>
<gene>
    <name evidence="7" type="ORF">GCM10010885_04020</name>
</gene>
<organism evidence="7 8">
    <name type="scientific">Alicyclobacillus cellulosilyticus</name>
    <dbReference type="NCBI Taxonomy" id="1003997"/>
    <lineage>
        <taxon>Bacteria</taxon>
        <taxon>Bacillati</taxon>
        <taxon>Bacillota</taxon>
        <taxon>Bacilli</taxon>
        <taxon>Bacillales</taxon>
        <taxon>Alicyclobacillaceae</taxon>
        <taxon>Alicyclobacillus</taxon>
    </lineage>
</organism>
<evidence type="ECO:0000313" key="8">
    <source>
        <dbReference type="Proteomes" id="UP000637695"/>
    </source>
</evidence>
<accession>A0A917NG16</accession>
<keyword evidence="4 5" id="KW-0472">Membrane</keyword>
<feature type="transmembrane region" description="Helical" evidence="5">
    <location>
        <begin position="76"/>
        <end position="94"/>
    </location>
</feature>
<evidence type="ECO:0000256" key="5">
    <source>
        <dbReference type="SAM" id="Phobius"/>
    </source>
</evidence>
<name>A0A917NG16_9BACL</name>
<reference evidence="7" key="2">
    <citation type="submission" date="2020-09" db="EMBL/GenBank/DDBJ databases">
        <authorList>
            <person name="Sun Q."/>
            <person name="Ohkuma M."/>
        </authorList>
    </citation>
    <scope>NUCLEOTIDE SEQUENCE</scope>
    <source>
        <strain evidence="7">JCM 18487</strain>
    </source>
</reference>
<keyword evidence="8" id="KW-1185">Reference proteome</keyword>
<dbReference type="AlphaFoldDB" id="A0A917NG16"/>
<proteinExistence type="predicted"/>
<feature type="domain" description="TMEM205-like" evidence="6">
    <location>
        <begin position="11"/>
        <end position="109"/>
    </location>
</feature>
<dbReference type="RefSeq" id="WP_188880855.1">
    <property type="nucleotide sequence ID" value="NZ_BMOY01000004.1"/>
</dbReference>
<keyword evidence="2 5" id="KW-0812">Transmembrane</keyword>
<evidence type="ECO:0000256" key="4">
    <source>
        <dbReference type="ARBA" id="ARBA00023136"/>
    </source>
</evidence>
<evidence type="ECO:0000259" key="6">
    <source>
        <dbReference type="Pfam" id="PF13664"/>
    </source>
</evidence>
<dbReference type="GO" id="GO:0016020">
    <property type="term" value="C:membrane"/>
    <property type="evidence" value="ECO:0007669"/>
    <property type="project" value="UniProtKB-SubCell"/>
</dbReference>
<dbReference type="EMBL" id="BMOY01000004">
    <property type="protein sequence ID" value="GGI97565.1"/>
    <property type="molecule type" value="Genomic_DNA"/>
</dbReference>
<sequence>MRSFFRWLLYLGLSVWLGSAVYFSFFVAAKVFSRLSEDEAANVVQLLFPDFFLLCAVASILVLLLYTALAGRTPRMAFWVGNVSAWAGALAASANRWLILPHIERIERAMGPVSRAPQAQLRQFGMWHGVSMSLDLLGIVAAALIALCLAIQAEQRDHGRLW</sequence>
<evidence type="ECO:0000256" key="2">
    <source>
        <dbReference type="ARBA" id="ARBA00022692"/>
    </source>
</evidence>
<feature type="transmembrane region" description="Helical" evidence="5">
    <location>
        <begin position="51"/>
        <end position="69"/>
    </location>
</feature>
<protein>
    <recommendedName>
        <fullName evidence="6">TMEM205-like domain-containing protein</fullName>
    </recommendedName>
</protein>
<feature type="transmembrane region" description="Helical" evidence="5">
    <location>
        <begin position="130"/>
        <end position="151"/>
    </location>
</feature>
<evidence type="ECO:0000313" key="7">
    <source>
        <dbReference type="EMBL" id="GGI97565.1"/>
    </source>
</evidence>
<evidence type="ECO:0000256" key="1">
    <source>
        <dbReference type="ARBA" id="ARBA00004370"/>
    </source>
</evidence>
<dbReference type="Proteomes" id="UP000637695">
    <property type="component" value="Unassembled WGS sequence"/>
</dbReference>
<keyword evidence="3 5" id="KW-1133">Transmembrane helix</keyword>
<comment type="subcellular location">
    <subcellularLocation>
        <location evidence="1">Membrane</location>
    </subcellularLocation>
</comment>
<dbReference type="Pfam" id="PF13664">
    <property type="entry name" value="DUF4149"/>
    <property type="match status" value="1"/>
</dbReference>
<comment type="caution">
    <text evidence="7">The sequence shown here is derived from an EMBL/GenBank/DDBJ whole genome shotgun (WGS) entry which is preliminary data.</text>
</comment>
<feature type="transmembrane region" description="Helical" evidence="5">
    <location>
        <begin position="7"/>
        <end position="31"/>
    </location>
</feature>
<dbReference type="InterPro" id="IPR025423">
    <property type="entry name" value="TMEM205-like"/>
</dbReference>